<feature type="domain" description="Response regulatory" evidence="5">
    <location>
        <begin position="4"/>
        <end position="124"/>
    </location>
</feature>
<dbReference type="InterPro" id="IPR039420">
    <property type="entry name" value="WalR-like"/>
</dbReference>
<evidence type="ECO:0000256" key="1">
    <source>
        <dbReference type="ARBA" id="ARBA00022553"/>
    </source>
</evidence>
<dbReference type="InterPro" id="IPR058245">
    <property type="entry name" value="NreC/VraR/RcsB-like_REC"/>
</dbReference>
<reference evidence="6" key="1">
    <citation type="submission" date="2022-08" db="EMBL/GenBank/DDBJ databases">
        <title>Genomic analyses of the natural microbiome of Caenorhabditis elegans.</title>
        <authorList>
            <person name="Samuel B."/>
        </authorList>
    </citation>
    <scope>NUCLEOTIDE SEQUENCE</scope>
    <source>
        <strain evidence="6">BIGb0277</strain>
    </source>
</reference>
<dbReference type="InterPro" id="IPR011006">
    <property type="entry name" value="CheY-like_superfamily"/>
</dbReference>
<evidence type="ECO:0000259" key="4">
    <source>
        <dbReference type="PROSITE" id="PS50043"/>
    </source>
</evidence>
<dbReference type="GO" id="GO:0000160">
    <property type="term" value="P:phosphorelay signal transduction system"/>
    <property type="evidence" value="ECO:0007669"/>
    <property type="project" value="InterPro"/>
</dbReference>
<dbReference type="Gene3D" id="1.10.10.10">
    <property type="entry name" value="Winged helix-like DNA-binding domain superfamily/Winged helix DNA-binding domain"/>
    <property type="match status" value="1"/>
</dbReference>
<evidence type="ECO:0000313" key="6">
    <source>
        <dbReference type="EMBL" id="MCS4281665.1"/>
    </source>
</evidence>
<sequence length="213" mass="23210">MQTKIVIADDHPIVLAGIRDVIERDPRLQVVGQAQNPTALVELMQTLGPDIVISDYNMPGDDTLGDGIKLISYLDRNFPDTRILILTMVSNPSIIAEMYRAGASGVVRKSGDLKELNVALASLLAQRNYRSPDLPREDALPATGDASSASLLSPREFEVIRLFANGQSVGDIARRLNRSSKTVSTQKVSAMRKLGAKTDQELITFCLASDLFN</sequence>
<dbReference type="GO" id="GO:0003677">
    <property type="term" value="F:DNA binding"/>
    <property type="evidence" value="ECO:0007669"/>
    <property type="project" value="UniProtKB-KW"/>
</dbReference>
<dbReference type="PROSITE" id="PS50110">
    <property type="entry name" value="RESPONSE_REGULATORY"/>
    <property type="match status" value="1"/>
</dbReference>
<feature type="domain" description="HTH luxR-type" evidence="4">
    <location>
        <begin position="145"/>
        <end position="210"/>
    </location>
</feature>
<evidence type="ECO:0000313" key="7">
    <source>
        <dbReference type="Proteomes" id="UP001320691"/>
    </source>
</evidence>
<dbReference type="PANTHER" id="PTHR43214:SF17">
    <property type="entry name" value="TRANSCRIPTIONAL REGULATORY PROTEIN RCSB"/>
    <property type="match status" value="1"/>
</dbReference>
<dbReference type="PROSITE" id="PS00622">
    <property type="entry name" value="HTH_LUXR_1"/>
    <property type="match status" value="1"/>
</dbReference>
<proteinExistence type="predicted"/>
<dbReference type="CDD" id="cd17535">
    <property type="entry name" value="REC_NarL-like"/>
    <property type="match status" value="1"/>
</dbReference>
<dbReference type="InterPro" id="IPR036388">
    <property type="entry name" value="WH-like_DNA-bd_sf"/>
</dbReference>
<evidence type="ECO:0000256" key="3">
    <source>
        <dbReference type="PROSITE-ProRule" id="PRU00169"/>
    </source>
</evidence>
<evidence type="ECO:0000259" key="5">
    <source>
        <dbReference type="PROSITE" id="PS50110"/>
    </source>
</evidence>
<dbReference type="EMBL" id="JANUEK010000011">
    <property type="protein sequence ID" value="MCS4281665.1"/>
    <property type="molecule type" value="Genomic_DNA"/>
</dbReference>
<dbReference type="PROSITE" id="PS50043">
    <property type="entry name" value="HTH_LUXR_2"/>
    <property type="match status" value="1"/>
</dbReference>
<accession>A0AAW5PP60</accession>
<dbReference type="GO" id="GO:0006355">
    <property type="term" value="P:regulation of DNA-templated transcription"/>
    <property type="evidence" value="ECO:0007669"/>
    <property type="project" value="InterPro"/>
</dbReference>
<dbReference type="SUPFAM" id="SSF46894">
    <property type="entry name" value="C-terminal effector domain of the bipartite response regulators"/>
    <property type="match status" value="1"/>
</dbReference>
<dbReference type="SMART" id="SM00448">
    <property type="entry name" value="REC"/>
    <property type="match status" value="1"/>
</dbReference>
<dbReference type="RefSeq" id="WP_259262126.1">
    <property type="nucleotide sequence ID" value="NZ_JANUEK010000011.1"/>
</dbReference>
<evidence type="ECO:0000256" key="2">
    <source>
        <dbReference type="ARBA" id="ARBA00023125"/>
    </source>
</evidence>
<dbReference type="InterPro" id="IPR000792">
    <property type="entry name" value="Tscrpt_reg_LuxR_C"/>
</dbReference>
<dbReference type="AlphaFoldDB" id="A0AAW5PP60"/>
<name>A0AAW5PP60_9GAMM</name>
<comment type="caution">
    <text evidence="6">The sequence shown here is derived from an EMBL/GenBank/DDBJ whole genome shotgun (WGS) entry which is preliminary data.</text>
</comment>
<keyword evidence="1 3" id="KW-0597">Phosphoprotein</keyword>
<organism evidence="6 7">
    <name type="scientific">Stenotrophomonas rhizophila</name>
    <dbReference type="NCBI Taxonomy" id="216778"/>
    <lineage>
        <taxon>Bacteria</taxon>
        <taxon>Pseudomonadati</taxon>
        <taxon>Pseudomonadota</taxon>
        <taxon>Gammaproteobacteria</taxon>
        <taxon>Lysobacterales</taxon>
        <taxon>Lysobacteraceae</taxon>
        <taxon>Stenotrophomonas</taxon>
    </lineage>
</organism>
<dbReference type="Gene3D" id="3.40.50.2300">
    <property type="match status" value="1"/>
</dbReference>
<dbReference type="Pfam" id="PF00196">
    <property type="entry name" value="GerE"/>
    <property type="match status" value="1"/>
</dbReference>
<dbReference type="Pfam" id="PF00072">
    <property type="entry name" value="Response_reg"/>
    <property type="match status" value="1"/>
</dbReference>
<dbReference type="SUPFAM" id="SSF52172">
    <property type="entry name" value="CheY-like"/>
    <property type="match status" value="1"/>
</dbReference>
<dbReference type="CDD" id="cd06170">
    <property type="entry name" value="LuxR_C_like"/>
    <property type="match status" value="1"/>
</dbReference>
<dbReference type="PRINTS" id="PR00038">
    <property type="entry name" value="HTHLUXR"/>
</dbReference>
<gene>
    <name evidence="6" type="ORF">M2412_003684</name>
</gene>
<dbReference type="InterPro" id="IPR001789">
    <property type="entry name" value="Sig_transdc_resp-reg_receiver"/>
</dbReference>
<dbReference type="InterPro" id="IPR016032">
    <property type="entry name" value="Sig_transdc_resp-reg_C-effctor"/>
</dbReference>
<keyword evidence="2" id="KW-0238">DNA-binding</keyword>
<feature type="modified residue" description="4-aspartylphosphate" evidence="3">
    <location>
        <position position="55"/>
    </location>
</feature>
<dbReference type="SMART" id="SM00421">
    <property type="entry name" value="HTH_LUXR"/>
    <property type="match status" value="1"/>
</dbReference>
<dbReference type="PANTHER" id="PTHR43214">
    <property type="entry name" value="TWO-COMPONENT RESPONSE REGULATOR"/>
    <property type="match status" value="1"/>
</dbReference>
<dbReference type="Proteomes" id="UP001320691">
    <property type="component" value="Unassembled WGS sequence"/>
</dbReference>
<protein>
    <submittedName>
        <fullName evidence="6">Two-component system capsular synthesis response regulator RcsB</fullName>
    </submittedName>
</protein>